<evidence type="ECO:0000256" key="1">
    <source>
        <dbReference type="ARBA" id="ARBA00004138"/>
    </source>
</evidence>
<evidence type="ECO:0000256" key="4">
    <source>
        <dbReference type="ARBA" id="ARBA00023212"/>
    </source>
</evidence>
<dbReference type="InterPro" id="IPR026507">
    <property type="entry name" value="PIRC1/2"/>
</dbReference>
<evidence type="ECO:0000256" key="5">
    <source>
        <dbReference type="ARBA" id="ARBA00023273"/>
    </source>
</evidence>
<evidence type="ECO:0000256" key="6">
    <source>
        <dbReference type="ARBA" id="ARBA00038014"/>
    </source>
</evidence>
<comment type="caution">
    <text evidence="7">The sequence shown here is derived from an EMBL/GenBank/DDBJ whole genome shotgun (WGS) entry which is preliminary data.</text>
</comment>
<dbReference type="EMBL" id="JBAMIC010000010">
    <property type="protein sequence ID" value="KAK7102638.1"/>
    <property type="molecule type" value="Genomic_DNA"/>
</dbReference>
<keyword evidence="3" id="KW-0963">Cytoplasm</keyword>
<protein>
    <submittedName>
        <fullName evidence="7">Uncharacterized protein</fullName>
    </submittedName>
</protein>
<dbReference type="PANTHER" id="PTHR20899:SF1">
    <property type="entry name" value="PIERCER OF MICROTUBULE WALL 1 PROTEIN"/>
    <property type="match status" value="1"/>
</dbReference>
<proteinExistence type="inferred from homology"/>
<evidence type="ECO:0000256" key="2">
    <source>
        <dbReference type="ARBA" id="ARBA00004245"/>
    </source>
</evidence>
<comment type="similarity">
    <text evidence="6">Belongs to the PIERCE1 family.</text>
</comment>
<evidence type="ECO:0000313" key="8">
    <source>
        <dbReference type="Proteomes" id="UP001374579"/>
    </source>
</evidence>
<keyword evidence="4" id="KW-0206">Cytoskeleton</keyword>
<dbReference type="Pfam" id="PF14892">
    <property type="entry name" value="PIRC1_2"/>
    <property type="match status" value="1"/>
</dbReference>
<dbReference type="GO" id="GO:0035082">
    <property type="term" value="P:axoneme assembly"/>
    <property type="evidence" value="ECO:0007669"/>
    <property type="project" value="InterPro"/>
</dbReference>
<keyword evidence="8" id="KW-1185">Reference proteome</keyword>
<evidence type="ECO:0000313" key="7">
    <source>
        <dbReference type="EMBL" id="KAK7102638.1"/>
    </source>
</evidence>
<reference evidence="7 8" key="1">
    <citation type="submission" date="2024-02" db="EMBL/GenBank/DDBJ databases">
        <title>Chromosome-scale genome assembly of the rough periwinkle Littorina saxatilis.</title>
        <authorList>
            <person name="De Jode A."/>
            <person name="Faria R."/>
            <person name="Formenti G."/>
            <person name="Sims Y."/>
            <person name="Smith T.P."/>
            <person name="Tracey A."/>
            <person name="Wood J.M.D."/>
            <person name="Zagrodzka Z.B."/>
            <person name="Johannesson K."/>
            <person name="Butlin R.K."/>
            <person name="Leder E.H."/>
        </authorList>
    </citation>
    <scope>NUCLEOTIDE SEQUENCE [LARGE SCALE GENOMIC DNA]</scope>
    <source>
        <strain evidence="7">Snail1</strain>
        <tissue evidence="7">Muscle</tissue>
    </source>
</reference>
<organism evidence="7 8">
    <name type="scientific">Littorina saxatilis</name>
    <dbReference type="NCBI Taxonomy" id="31220"/>
    <lineage>
        <taxon>Eukaryota</taxon>
        <taxon>Metazoa</taxon>
        <taxon>Spiralia</taxon>
        <taxon>Lophotrochozoa</taxon>
        <taxon>Mollusca</taxon>
        <taxon>Gastropoda</taxon>
        <taxon>Caenogastropoda</taxon>
        <taxon>Littorinimorpha</taxon>
        <taxon>Littorinoidea</taxon>
        <taxon>Littorinidae</taxon>
        <taxon>Littorina</taxon>
    </lineage>
</organism>
<dbReference type="GO" id="GO:0005879">
    <property type="term" value="C:axonemal microtubule"/>
    <property type="evidence" value="ECO:0007669"/>
    <property type="project" value="InterPro"/>
</dbReference>
<comment type="subcellular location">
    <subcellularLocation>
        <location evidence="1">Cell projection</location>
        <location evidence="1">Cilium</location>
    </subcellularLocation>
    <subcellularLocation>
        <location evidence="2">Cytoplasm</location>
        <location evidence="2">Cytoskeleton</location>
    </subcellularLocation>
</comment>
<name>A0AAN9BB28_9CAEN</name>
<evidence type="ECO:0000256" key="3">
    <source>
        <dbReference type="ARBA" id="ARBA00022490"/>
    </source>
</evidence>
<keyword evidence="5" id="KW-0966">Cell projection</keyword>
<sequence>MEQTASVEMGPGGVPKGAQTHQYYRTQDIPARFDNPGGASYVVKAPGFPVDRWAREPPLEEAPFRTSVAMPTTNYPGFPAGGQPARSVHFQPCGTWTGSFPAVPLTPIDGAKPLVDCSLGNVVYSCGYPPGVQLPQASMTAASAQSDFFQGYGGKNQHPMYRTTSAGYGANVPSVHTMPTQFHARSQKFSEHLGTCGMYRNFSLNTEADKSKV</sequence>
<gene>
    <name evidence="7" type="ORF">V1264_020829</name>
</gene>
<dbReference type="AlphaFoldDB" id="A0AAN9BB28"/>
<dbReference type="Proteomes" id="UP001374579">
    <property type="component" value="Unassembled WGS sequence"/>
</dbReference>
<dbReference type="PANTHER" id="PTHR20899">
    <property type="entry name" value="PIERCE HOMOLOG"/>
    <property type="match status" value="1"/>
</dbReference>
<accession>A0AAN9BB28</accession>